<dbReference type="InterPro" id="IPR011042">
    <property type="entry name" value="6-blade_b-propeller_TolB-like"/>
</dbReference>
<dbReference type="InterPro" id="IPR013658">
    <property type="entry name" value="SGL"/>
</dbReference>
<dbReference type="Proteomes" id="UP000250043">
    <property type="component" value="Unassembled WGS sequence"/>
</dbReference>
<dbReference type="Gene3D" id="2.120.10.30">
    <property type="entry name" value="TolB, C-terminal domain"/>
    <property type="match status" value="1"/>
</dbReference>
<dbReference type="PANTHER" id="PTHR47064:SF2">
    <property type="entry name" value="SMP-30_GLUCONOLACTONASE_LRE-LIKE REGION DOMAIN-CONTAINING PROTEIN-RELATED"/>
    <property type="match status" value="1"/>
</dbReference>
<evidence type="ECO:0000313" key="4">
    <source>
        <dbReference type="Proteomes" id="UP000250043"/>
    </source>
</evidence>
<feature type="domain" description="SMP-30/Gluconolactonase/LRE-like region" evidence="2">
    <location>
        <begin position="125"/>
        <end position="408"/>
    </location>
</feature>
<sequence length="433" mass="46334">MGPSEDGLQRPRSNETPKESSLGFSMGWLWYLAVLAACAAWKYTSAATPSSIHPPPQSVIIDPLDFAALGNNGSFRQSAFTQFFNPTNSTPPFFQVFHEDFLSVLGSTASIRVVASNPGFAFAHEAPIWVPETDEVFFASNDGGALGMSDLNHNNQVSKISLTEVAQALQGSGSNTSAVNVTVTKLDLPGSIQMTNGGTGPFRGSLVLVNSGRGPLPPSVALVNPSPPHNVTILLDNYYGRQFNSLNDVKIHPGSGKLYFTDAPYGFLNQFRGPLLMPNQVYRFDPDTRSVRVVADQFDKSNGIAFSQDGKNAFVTDTGSSGGFLGMNQTRPATIYKYDVDPITHSFANRRVFAYSDTGIPDGIQLDTKGNVYSGCGDGVHVWSPDGTLIGKFFLGTTSANMVFAGKGQLVIMGETAVYLAQIAAEGFNLSLP</sequence>
<dbReference type="InterPro" id="IPR052988">
    <property type="entry name" value="Oryzine_lactonohydrolase"/>
</dbReference>
<name>A0A8E2DNW2_9APHY</name>
<protein>
    <submittedName>
        <fullName evidence="3">D-lactonohydrolase-like protein</fullName>
    </submittedName>
</protein>
<keyword evidence="3" id="KW-0378">Hydrolase</keyword>
<evidence type="ECO:0000313" key="3">
    <source>
        <dbReference type="EMBL" id="OCH91753.1"/>
    </source>
</evidence>
<dbReference type="EMBL" id="KV722380">
    <property type="protein sequence ID" value="OCH91753.1"/>
    <property type="molecule type" value="Genomic_DNA"/>
</dbReference>
<feature type="region of interest" description="Disordered" evidence="1">
    <location>
        <begin position="1"/>
        <end position="20"/>
    </location>
</feature>
<evidence type="ECO:0000256" key="1">
    <source>
        <dbReference type="SAM" id="MobiDB-lite"/>
    </source>
</evidence>
<dbReference type="GO" id="GO:0016787">
    <property type="term" value="F:hydrolase activity"/>
    <property type="evidence" value="ECO:0007669"/>
    <property type="project" value="UniProtKB-KW"/>
</dbReference>
<proteinExistence type="predicted"/>
<dbReference type="SUPFAM" id="SSF63829">
    <property type="entry name" value="Calcium-dependent phosphotriesterase"/>
    <property type="match status" value="1"/>
</dbReference>
<accession>A0A8E2DNW2</accession>
<dbReference type="OrthoDB" id="423498at2759"/>
<gene>
    <name evidence="3" type="ORF">OBBRIDRAFT_752657</name>
</gene>
<feature type="non-terminal residue" evidence="3">
    <location>
        <position position="1"/>
    </location>
</feature>
<dbReference type="PANTHER" id="PTHR47064">
    <property type="entry name" value="PUTATIVE (AFU_ORTHOLOGUE AFUA_1G08990)-RELATED"/>
    <property type="match status" value="1"/>
</dbReference>
<feature type="compositionally biased region" description="Basic and acidic residues" evidence="1">
    <location>
        <begin position="7"/>
        <end position="18"/>
    </location>
</feature>
<organism evidence="3 4">
    <name type="scientific">Obba rivulosa</name>
    <dbReference type="NCBI Taxonomy" id="1052685"/>
    <lineage>
        <taxon>Eukaryota</taxon>
        <taxon>Fungi</taxon>
        <taxon>Dikarya</taxon>
        <taxon>Basidiomycota</taxon>
        <taxon>Agaricomycotina</taxon>
        <taxon>Agaricomycetes</taxon>
        <taxon>Polyporales</taxon>
        <taxon>Gelatoporiaceae</taxon>
        <taxon>Obba</taxon>
    </lineage>
</organism>
<keyword evidence="4" id="KW-1185">Reference proteome</keyword>
<dbReference type="AlphaFoldDB" id="A0A8E2DNW2"/>
<reference evidence="3 4" key="1">
    <citation type="submission" date="2016-07" db="EMBL/GenBank/DDBJ databases">
        <title>Draft genome of the white-rot fungus Obba rivulosa 3A-2.</title>
        <authorList>
            <consortium name="DOE Joint Genome Institute"/>
            <person name="Miettinen O."/>
            <person name="Riley R."/>
            <person name="Acob R."/>
            <person name="Barry K."/>
            <person name="Cullen D."/>
            <person name="De Vries R."/>
            <person name="Hainaut M."/>
            <person name="Hatakka A."/>
            <person name="Henrissat B."/>
            <person name="Hilden K."/>
            <person name="Kuo R."/>
            <person name="Labutti K."/>
            <person name="Lipzen A."/>
            <person name="Makela M.R."/>
            <person name="Sandor L."/>
            <person name="Spatafora J.W."/>
            <person name="Grigoriev I.V."/>
            <person name="Hibbett D.S."/>
        </authorList>
    </citation>
    <scope>NUCLEOTIDE SEQUENCE [LARGE SCALE GENOMIC DNA]</scope>
    <source>
        <strain evidence="3 4">3A-2</strain>
    </source>
</reference>
<evidence type="ECO:0000259" key="2">
    <source>
        <dbReference type="Pfam" id="PF08450"/>
    </source>
</evidence>
<dbReference type="Pfam" id="PF08450">
    <property type="entry name" value="SGL"/>
    <property type="match status" value="1"/>
</dbReference>